<accession>A0AC34PZF1</accession>
<organism evidence="1 2">
    <name type="scientific">Panagrolaimus sp. JU765</name>
    <dbReference type="NCBI Taxonomy" id="591449"/>
    <lineage>
        <taxon>Eukaryota</taxon>
        <taxon>Metazoa</taxon>
        <taxon>Ecdysozoa</taxon>
        <taxon>Nematoda</taxon>
        <taxon>Chromadorea</taxon>
        <taxon>Rhabditida</taxon>
        <taxon>Tylenchina</taxon>
        <taxon>Panagrolaimomorpha</taxon>
        <taxon>Panagrolaimoidea</taxon>
        <taxon>Panagrolaimidae</taxon>
        <taxon>Panagrolaimus</taxon>
    </lineage>
</organism>
<protein>
    <submittedName>
        <fullName evidence="2">Uncharacterized protein</fullName>
    </submittedName>
</protein>
<evidence type="ECO:0000313" key="1">
    <source>
        <dbReference type="Proteomes" id="UP000887576"/>
    </source>
</evidence>
<dbReference type="Proteomes" id="UP000887576">
    <property type="component" value="Unplaced"/>
</dbReference>
<sequence>MMAYKLKVMIVGDSGVGKTSFVANLTNETYFIRHIPTVIDFAAYHTSAYGFNFKLLLQDTTSIPDYNDMRTAFYRHSHIIFLCFSLANPETFENVKNKWWSEIQQFAPDKPVILVGLKEDLKTDRLVQKRLERKRLSFVTTREGRNLAKELGFSSYVEMSAKWKDDARKVVDEALRIFCVPEVEEEPKSVLRRLFGRFWRRD</sequence>
<dbReference type="WBParaSite" id="JU765_v2.g11411.t1">
    <property type="protein sequence ID" value="JU765_v2.g11411.t1"/>
    <property type="gene ID" value="JU765_v2.g11411"/>
</dbReference>
<proteinExistence type="predicted"/>
<evidence type="ECO:0000313" key="2">
    <source>
        <dbReference type="WBParaSite" id="JU765_v2.g11411.t1"/>
    </source>
</evidence>
<name>A0AC34PZF1_9BILA</name>
<reference evidence="2" key="1">
    <citation type="submission" date="2022-11" db="UniProtKB">
        <authorList>
            <consortium name="WormBaseParasite"/>
        </authorList>
    </citation>
    <scope>IDENTIFICATION</scope>
</reference>